<gene>
    <name evidence="2" type="ORF">A3K86_14855</name>
</gene>
<organism evidence="2 3">
    <name type="scientific">Photobacterium jeanii</name>
    <dbReference type="NCBI Taxonomy" id="858640"/>
    <lineage>
        <taxon>Bacteria</taxon>
        <taxon>Pseudomonadati</taxon>
        <taxon>Pseudomonadota</taxon>
        <taxon>Gammaproteobacteria</taxon>
        <taxon>Vibrionales</taxon>
        <taxon>Vibrionaceae</taxon>
        <taxon>Photobacterium</taxon>
    </lineage>
</organism>
<sequence length="111" mass="12666">MKFPHDSDGEVLNRLYQDGFEFSLPTTIEFMVDFNSWPPPDKAIYALQSEFGALEFYQPEDDCLGYVLFTISDILSYELVINTQAKASDLAQEFDGVCEAWGVFIDPYTLN</sequence>
<dbReference type="Gene3D" id="3.30.70.970">
    <property type="entry name" value="RraB-like"/>
    <property type="match status" value="1"/>
</dbReference>
<dbReference type="AlphaFoldDB" id="A0A178K8G1"/>
<dbReference type="RefSeq" id="WP_068332672.1">
    <property type="nucleotide sequence ID" value="NZ_LVHF01000029.1"/>
</dbReference>
<keyword evidence="3" id="KW-1185">Reference proteome</keyword>
<evidence type="ECO:0000259" key="1">
    <source>
        <dbReference type="Pfam" id="PF06877"/>
    </source>
</evidence>
<dbReference type="Proteomes" id="UP000078503">
    <property type="component" value="Unassembled WGS sequence"/>
</dbReference>
<dbReference type="STRING" id="858640.A3K86_14855"/>
<dbReference type="SUPFAM" id="SSF89946">
    <property type="entry name" value="Hypothetical protein VC0424"/>
    <property type="match status" value="1"/>
</dbReference>
<dbReference type="OrthoDB" id="5769880at2"/>
<comment type="caution">
    <text evidence="2">The sequence shown here is derived from an EMBL/GenBank/DDBJ whole genome shotgun (WGS) entry which is preliminary data.</text>
</comment>
<evidence type="ECO:0000313" key="3">
    <source>
        <dbReference type="Proteomes" id="UP000078503"/>
    </source>
</evidence>
<dbReference type="InterPro" id="IPR009671">
    <property type="entry name" value="RraB_dom"/>
</dbReference>
<name>A0A178K8G1_9GAMM</name>
<reference evidence="2 3" key="1">
    <citation type="submission" date="2016-03" db="EMBL/GenBank/DDBJ databases">
        <title>Photobacterium proteolyticum sp. nov. a protease producing bacterium isolated from ocean sediments of Laizhou Bay.</title>
        <authorList>
            <person name="Li Y."/>
        </authorList>
    </citation>
    <scope>NUCLEOTIDE SEQUENCE [LARGE SCALE GENOMIC DNA]</scope>
    <source>
        <strain evidence="2 3">R-40508</strain>
    </source>
</reference>
<feature type="domain" description="Regulator of ribonuclease activity B" evidence="1">
    <location>
        <begin position="5"/>
        <end position="103"/>
    </location>
</feature>
<dbReference type="EMBL" id="LVHF01000029">
    <property type="protein sequence ID" value="OAN12953.1"/>
    <property type="molecule type" value="Genomic_DNA"/>
</dbReference>
<evidence type="ECO:0000313" key="2">
    <source>
        <dbReference type="EMBL" id="OAN12953.1"/>
    </source>
</evidence>
<dbReference type="Pfam" id="PF06877">
    <property type="entry name" value="RraB"/>
    <property type="match status" value="1"/>
</dbReference>
<dbReference type="InterPro" id="IPR036701">
    <property type="entry name" value="RraB-like_sf"/>
</dbReference>
<accession>A0A178K8G1</accession>
<protein>
    <recommendedName>
        <fullName evidence="1">Regulator of ribonuclease activity B domain-containing protein</fullName>
    </recommendedName>
</protein>
<proteinExistence type="predicted"/>